<proteinExistence type="predicted"/>
<dbReference type="Pfam" id="PF04082">
    <property type="entry name" value="Fungal_trans"/>
    <property type="match status" value="1"/>
</dbReference>
<evidence type="ECO:0000259" key="6">
    <source>
        <dbReference type="SMART" id="SM00906"/>
    </source>
</evidence>
<keyword evidence="2" id="KW-0479">Metal-binding</keyword>
<dbReference type="InParanoid" id="G4TJB9"/>
<reference evidence="7 8" key="1">
    <citation type="journal article" date="2011" name="PLoS Pathog.">
        <title>Endophytic Life Strategies Decoded by Genome and Transcriptome Analyses of the Mutualistic Root Symbiont Piriformospora indica.</title>
        <authorList>
            <person name="Zuccaro A."/>
            <person name="Lahrmann U."/>
            <person name="Guldener U."/>
            <person name="Langen G."/>
            <person name="Pfiffi S."/>
            <person name="Biedenkopf D."/>
            <person name="Wong P."/>
            <person name="Samans B."/>
            <person name="Grimm C."/>
            <person name="Basiewicz M."/>
            <person name="Murat C."/>
            <person name="Martin F."/>
            <person name="Kogel K.H."/>
        </authorList>
    </citation>
    <scope>NUCLEOTIDE SEQUENCE [LARGE SCALE GENOMIC DNA]</scope>
    <source>
        <strain evidence="7 8">DSM 11827</strain>
    </source>
</reference>
<evidence type="ECO:0000256" key="3">
    <source>
        <dbReference type="ARBA" id="ARBA00023125"/>
    </source>
</evidence>
<evidence type="ECO:0000256" key="4">
    <source>
        <dbReference type="ARBA" id="ARBA00023242"/>
    </source>
</evidence>
<dbReference type="Proteomes" id="UP000007148">
    <property type="component" value="Unassembled WGS sequence"/>
</dbReference>
<evidence type="ECO:0000256" key="2">
    <source>
        <dbReference type="ARBA" id="ARBA00022723"/>
    </source>
</evidence>
<organism evidence="7 8">
    <name type="scientific">Serendipita indica (strain DSM 11827)</name>
    <name type="common">Root endophyte fungus</name>
    <name type="synonym">Piriformospora indica</name>
    <dbReference type="NCBI Taxonomy" id="1109443"/>
    <lineage>
        <taxon>Eukaryota</taxon>
        <taxon>Fungi</taxon>
        <taxon>Dikarya</taxon>
        <taxon>Basidiomycota</taxon>
        <taxon>Agaricomycotina</taxon>
        <taxon>Agaricomycetes</taxon>
        <taxon>Sebacinales</taxon>
        <taxon>Serendipitaceae</taxon>
        <taxon>Serendipita</taxon>
    </lineage>
</organism>
<dbReference type="EMBL" id="CAFZ01000118">
    <property type="protein sequence ID" value="CCA71412.1"/>
    <property type="molecule type" value="Genomic_DNA"/>
</dbReference>
<dbReference type="GO" id="GO:0008270">
    <property type="term" value="F:zinc ion binding"/>
    <property type="evidence" value="ECO:0007669"/>
    <property type="project" value="InterPro"/>
</dbReference>
<keyword evidence="8" id="KW-1185">Reference proteome</keyword>
<feature type="region of interest" description="Disordered" evidence="5">
    <location>
        <begin position="748"/>
        <end position="781"/>
    </location>
</feature>
<dbReference type="OMA" id="MATHALM"/>
<feature type="compositionally biased region" description="Low complexity" evidence="5">
    <location>
        <begin position="713"/>
        <end position="727"/>
    </location>
</feature>
<comment type="subcellular location">
    <subcellularLocation>
        <location evidence="1">Nucleus</location>
    </subcellularLocation>
</comment>
<keyword evidence="3" id="KW-0238">DNA-binding</keyword>
<gene>
    <name evidence="7" type="ORF">PIIN_05352</name>
</gene>
<name>G4TJB9_SERID</name>
<dbReference type="HOGENOM" id="CLU_009212_0_0_1"/>
<feature type="region of interest" description="Disordered" evidence="5">
    <location>
        <begin position="1"/>
        <end position="32"/>
    </location>
</feature>
<dbReference type="OrthoDB" id="25921at2759"/>
<evidence type="ECO:0000313" key="8">
    <source>
        <dbReference type="Proteomes" id="UP000007148"/>
    </source>
</evidence>
<feature type="compositionally biased region" description="Polar residues" evidence="5">
    <location>
        <begin position="753"/>
        <end position="778"/>
    </location>
</feature>
<protein>
    <recommendedName>
        <fullName evidence="6">Xylanolytic transcriptional activator regulatory domain-containing protein</fullName>
    </recommendedName>
</protein>
<feature type="compositionally biased region" description="Low complexity" evidence="5">
    <location>
        <begin position="678"/>
        <end position="693"/>
    </location>
</feature>
<dbReference type="InterPro" id="IPR007219">
    <property type="entry name" value="XnlR_reg_dom"/>
</dbReference>
<dbReference type="SMART" id="SM00906">
    <property type="entry name" value="Fungal_trans"/>
    <property type="match status" value="1"/>
</dbReference>
<evidence type="ECO:0000256" key="1">
    <source>
        <dbReference type="ARBA" id="ARBA00004123"/>
    </source>
</evidence>
<dbReference type="GO" id="GO:0003700">
    <property type="term" value="F:DNA-binding transcription factor activity"/>
    <property type="evidence" value="ECO:0007669"/>
    <property type="project" value="InterPro"/>
</dbReference>
<feature type="region of interest" description="Disordered" evidence="5">
    <location>
        <begin position="672"/>
        <end position="730"/>
    </location>
</feature>
<dbReference type="AlphaFoldDB" id="G4TJB9"/>
<dbReference type="PANTHER" id="PTHR46910:SF3">
    <property type="entry name" value="HALOTOLERANCE PROTEIN 9-RELATED"/>
    <property type="match status" value="1"/>
</dbReference>
<dbReference type="GO" id="GO:0006351">
    <property type="term" value="P:DNA-templated transcription"/>
    <property type="evidence" value="ECO:0007669"/>
    <property type="project" value="InterPro"/>
</dbReference>
<dbReference type="eggNOG" id="ENOG502QV7Z">
    <property type="taxonomic scope" value="Eukaryota"/>
</dbReference>
<comment type="caution">
    <text evidence="7">The sequence shown here is derived from an EMBL/GenBank/DDBJ whole genome shotgun (WGS) entry which is preliminary data.</text>
</comment>
<dbReference type="InterPro" id="IPR050987">
    <property type="entry name" value="AtrR-like"/>
</dbReference>
<feature type="compositionally biased region" description="Polar residues" evidence="5">
    <location>
        <begin position="159"/>
        <end position="172"/>
    </location>
</feature>
<evidence type="ECO:0000313" key="7">
    <source>
        <dbReference type="EMBL" id="CCA71412.1"/>
    </source>
</evidence>
<accession>G4TJB9</accession>
<dbReference type="CDD" id="cd12148">
    <property type="entry name" value="fungal_TF_MHR"/>
    <property type="match status" value="1"/>
</dbReference>
<feature type="region of interest" description="Disordered" evidence="5">
    <location>
        <begin position="159"/>
        <end position="186"/>
    </location>
</feature>
<dbReference type="PANTHER" id="PTHR46910">
    <property type="entry name" value="TRANSCRIPTION FACTOR PDR1"/>
    <property type="match status" value="1"/>
</dbReference>
<sequence length="840" mass="91450">MPAVPSEDQHERHEASQTQMLKDRRFKLNRRTSTLEERMAQLEALIQSMPANIFQTTQKSDQPPPSATSERSSVSFPAIAPFPTMGVLPPGFSTSKLTNPATHFVPPPSATDNITTNMANVTLSPTYLYWDDEGFTRWQGASSGLPLLDSLVERSLPAQSGDATATKANFSEQKAPDGSMTAAPNYFPDRPLKRRVTINPETLWKTVTASIPPDLMDGLVQSYLSTTFYLMPFLHIPTFLHDYSNPTKWGEPGFVSFVTAVCCLASRHVDDKRVREDANDPFSSGTHWFGLFNKLRALPAADRPTLYTVQAVLVAAVYAVGLGRLSKGFSLLSEAVTLSIDAGLHRSSEAYDCFDQIETEIRKRTFWAVYMWDKQVGAAFGRPPLIRLRDCDVPEPTLLDDEMTAIQNGSPKGEVAPRLAAFVAAIRYIVVLEAVLDGPPPLNPVSASSFLTMASTTLVGFRRNQLMQEEEALLDEAMSMVPSPWLYTADGTQNPIDDDVIQTTQKHRLHCLEQWVRMLIHRQRLTVALFNGADEEAGLTEVHEMIACYQSAVNLIHSQLQMATHALMGFFGVGAIHQLNQAGRTLVAVLLNCRTSSPFIQQQLVEPGLEALRSCVVLLRRFSVRYLCGLRSADLIEEFCRISNVPLNAPPFIANTQNPAARRAWLRPIRKKTTSVAGSGTSPSDSGSPSTFGNHHEGGVHGNEVVQPSNGVAPSALSTSTSSPQLQPGYLNPAAAFDAYEALINPPPPPSTIGMTPSVSSVNGLGETPTSTYASMNGTDLMGETSPDDILALLSNTNYEAPFDFGMLYSADGNSQNPATSNPSVYSPMGFSSLNASSSS</sequence>
<feature type="domain" description="Xylanolytic transcriptional activator regulatory" evidence="6">
    <location>
        <begin position="328"/>
        <end position="402"/>
    </location>
</feature>
<keyword evidence="4" id="KW-0539">Nucleus</keyword>
<dbReference type="STRING" id="1109443.G4TJB9"/>
<feature type="compositionally biased region" description="Polar residues" evidence="5">
    <location>
        <begin position="812"/>
        <end position="840"/>
    </location>
</feature>
<dbReference type="GO" id="GO:0003677">
    <property type="term" value="F:DNA binding"/>
    <property type="evidence" value="ECO:0007669"/>
    <property type="project" value="UniProtKB-KW"/>
</dbReference>
<feature type="region of interest" description="Disordered" evidence="5">
    <location>
        <begin position="810"/>
        <end position="840"/>
    </location>
</feature>
<dbReference type="GO" id="GO:0005634">
    <property type="term" value="C:nucleus"/>
    <property type="evidence" value="ECO:0007669"/>
    <property type="project" value="UniProtKB-SubCell"/>
</dbReference>
<evidence type="ECO:0000256" key="5">
    <source>
        <dbReference type="SAM" id="MobiDB-lite"/>
    </source>
</evidence>